<protein>
    <submittedName>
        <fullName evidence="1">Uncharacterized protein</fullName>
    </submittedName>
</protein>
<comment type="caution">
    <text evidence="1">The sequence shown here is derived from an EMBL/GenBank/DDBJ whole genome shotgun (WGS) entry which is preliminary data.</text>
</comment>
<dbReference type="AlphaFoldDB" id="A0A2N5SFR0"/>
<reference evidence="1 3" key="1">
    <citation type="submission" date="2017-11" db="EMBL/GenBank/DDBJ databases">
        <title>De novo assembly and phasing of dikaryotic genomes from two isolates of Puccinia coronata f. sp. avenae, the causal agent of oat crown rust.</title>
        <authorList>
            <person name="Miller M.E."/>
            <person name="Zhang Y."/>
            <person name="Omidvar V."/>
            <person name="Sperschneider J."/>
            <person name="Schwessinger B."/>
            <person name="Raley C."/>
            <person name="Palmer J.M."/>
            <person name="Garnica D."/>
            <person name="Upadhyaya N."/>
            <person name="Rathjen J."/>
            <person name="Taylor J.M."/>
            <person name="Park R.F."/>
            <person name="Dodds P.N."/>
            <person name="Hirsch C.D."/>
            <person name="Kianian S.F."/>
            <person name="Figueroa M."/>
        </authorList>
    </citation>
    <scope>NUCLEOTIDE SEQUENCE [LARGE SCALE GENOMIC DNA]</scope>
    <source>
        <strain evidence="1">12NC29</strain>
    </source>
</reference>
<organism evidence="1 3">
    <name type="scientific">Puccinia coronata f. sp. avenae</name>
    <dbReference type="NCBI Taxonomy" id="200324"/>
    <lineage>
        <taxon>Eukaryota</taxon>
        <taxon>Fungi</taxon>
        <taxon>Dikarya</taxon>
        <taxon>Basidiomycota</taxon>
        <taxon>Pucciniomycotina</taxon>
        <taxon>Pucciniomycetes</taxon>
        <taxon>Pucciniales</taxon>
        <taxon>Pucciniaceae</taxon>
        <taxon>Puccinia</taxon>
    </lineage>
</organism>
<evidence type="ECO:0000313" key="3">
    <source>
        <dbReference type="Proteomes" id="UP000235388"/>
    </source>
</evidence>
<sequence length="56" mass="6013">MLLVRRTCAFGRPAGAAQPSRLCRQDHRATDSATSRCAPVTCHDLGHMCRLGCGSL</sequence>
<name>A0A2N5SFR0_9BASI</name>
<keyword evidence="3" id="KW-1185">Reference proteome</keyword>
<dbReference type="EMBL" id="PGCJ01000994">
    <property type="protein sequence ID" value="PLW12087.1"/>
    <property type="molecule type" value="Genomic_DNA"/>
</dbReference>
<dbReference type="EMBL" id="PGCJ01000420">
    <property type="protein sequence ID" value="PLW29138.1"/>
    <property type="molecule type" value="Genomic_DNA"/>
</dbReference>
<dbReference type="Proteomes" id="UP000235388">
    <property type="component" value="Unassembled WGS sequence"/>
</dbReference>
<evidence type="ECO:0000313" key="1">
    <source>
        <dbReference type="EMBL" id="PLW12087.1"/>
    </source>
</evidence>
<evidence type="ECO:0000313" key="2">
    <source>
        <dbReference type="EMBL" id="PLW29138.1"/>
    </source>
</evidence>
<accession>A0A2N5SFR0</accession>
<gene>
    <name evidence="1" type="ORF">PCANC_21947</name>
    <name evidence="2" type="ORF">PCANC_22419</name>
</gene>
<proteinExistence type="predicted"/>